<dbReference type="GO" id="GO:0005634">
    <property type="term" value="C:nucleus"/>
    <property type="evidence" value="ECO:0007669"/>
    <property type="project" value="TreeGrafter"/>
</dbReference>
<keyword evidence="4" id="KW-1185">Reference proteome</keyword>
<dbReference type="EMBL" id="CAJFCJ010000015">
    <property type="protein sequence ID" value="CAD5121748.1"/>
    <property type="molecule type" value="Genomic_DNA"/>
</dbReference>
<evidence type="ECO:0000313" key="4">
    <source>
        <dbReference type="Proteomes" id="UP000549394"/>
    </source>
</evidence>
<feature type="compositionally biased region" description="Low complexity" evidence="2">
    <location>
        <begin position="150"/>
        <end position="159"/>
    </location>
</feature>
<dbReference type="Proteomes" id="UP000549394">
    <property type="component" value="Unassembled WGS sequence"/>
</dbReference>
<dbReference type="AlphaFoldDB" id="A0A7I8VZH9"/>
<feature type="compositionally biased region" description="Basic residues" evidence="2">
    <location>
        <begin position="166"/>
        <end position="176"/>
    </location>
</feature>
<gene>
    <name evidence="3" type="ORF">DGYR_LOCUS9660</name>
</gene>
<dbReference type="OrthoDB" id="10026856at2759"/>
<accession>A0A7I8VZH9</accession>
<feature type="region of interest" description="Disordered" evidence="2">
    <location>
        <begin position="226"/>
        <end position="263"/>
    </location>
</feature>
<dbReference type="InterPro" id="IPR029356">
    <property type="entry name" value="FAM53"/>
</dbReference>
<proteinExistence type="inferred from homology"/>
<evidence type="ECO:0000256" key="1">
    <source>
        <dbReference type="ARBA" id="ARBA00010984"/>
    </source>
</evidence>
<dbReference type="PANTHER" id="PTHR28567">
    <property type="entry name" value="PROTEIN FAM53A-LIKE ISOFORM X1"/>
    <property type="match status" value="1"/>
</dbReference>
<feature type="region of interest" description="Disordered" evidence="2">
    <location>
        <begin position="112"/>
        <end position="176"/>
    </location>
</feature>
<evidence type="ECO:0000256" key="2">
    <source>
        <dbReference type="SAM" id="MobiDB-lite"/>
    </source>
</evidence>
<evidence type="ECO:0000313" key="3">
    <source>
        <dbReference type="EMBL" id="CAD5121748.1"/>
    </source>
</evidence>
<protein>
    <submittedName>
        <fullName evidence="3">DgyrCDS10225</fullName>
    </submittedName>
</protein>
<reference evidence="3 4" key="1">
    <citation type="submission" date="2020-08" db="EMBL/GenBank/DDBJ databases">
        <authorList>
            <person name="Hejnol A."/>
        </authorList>
    </citation>
    <scope>NUCLEOTIDE SEQUENCE [LARGE SCALE GENOMIC DNA]</scope>
</reference>
<dbReference type="PANTHER" id="PTHR28567:SF3">
    <property type="entry name" value="PROTEIN FAM53A-LIKE ISOFORM X1"/>
    <property type="match status" value="1"/>
</dbReference>
<feature type="compositionally biased region" description="Acidic residues" evidence="2">
    <location>
        <begin position="251"/>
        <end position="263"/>
    </location>
</feature>
<feature type="compositionally biased region" description="Basic residues" evidence="2">
    <location>
        <begin position="113"/>
        <end position="122"/>
    </location>
</feature>
<organism evidence="3 4">
    <name type="scientific">Dimorphilus gyrociliatus</name>
    <dbReference type="NCBI Taxonomy" id="2664684"/>
    <lineage>
        <taxon>Eukaryota</taxon>
        <taxon>Metazoa</taxon>
        <taxon>Spiralia</taxon>
        <taxon>Lophotrochozoa</taxon>
        <taxon>Annelida</taxon>
        <taxon>Polychaeta</taxon>
        <taxon>Polychaeta incertae sedis</taxon>
        <taxon>Dinophilidae</taxon>
        <taxon>Dimorphilus</taxon>
    </lineage>
</organism>
<sequence length="263" mass="29014">MNVTPFPVTTSVSFIPPAAVASITERLQYQSLDDRRSPCLSVVTPRPMTPSCLEIVNKQPAEASIADVSPPAPPCKRHCRSLSVPVESSQPLYPASRYKYSLNLPRSSVWHVPSRRRRRHSGNLHSPPRIYLTPRPASAQETVREEEDQNNSSVSNSNSMPTLISGRKKVKKHRSRPSLDFVKVSESAYSKCALVPNLEQIAASPLQTCSSQTLTDSAYSLVSSASATEFDEEASSSRRSDDDLALFDMDPVSDLDLEQIEND</sequence>
<comment type="similarity">
    <text evidence="1">Belongs to the FAM53 family.</text>
</comment>
<name>A0A7I8VZH9_9ANNE</name>
<dbReference type="GO" id="GO:0006606">
    <property type="term" value="P:protein import into nucleus"/>
    <property type="evidence" value="ECO:0007669"/>
    <property type="project" value="TreeGrafter"/>
</dbReference>
<comment type="caution">
    <text evidence="3">The sequence shown here is derived from an EMBL/GenBank/DDBJ whole genome shotgun (WGS) entry which is preliminary data.</text>
</comment>